<protein>
    <submittedName>
        <fullName evidence="1">Lipid A 3-O-deacylase (PagL)</fullName>
    </submittedName>
</protein>
<dbReference type="Proteomes" id="UP000198893">
    <property type="component" value="Unassembled WGS sequence"/>
</dbReference>
<dbReference type="Gene3D" id="2.40.160.20">
    <property type="match status" value="1"/>
</dbReference>
<name>A0A1H8R839_9RHOB</name>
<evidence type="ECO:0000313" key="2">
    <source>
        <dbReference type="Proteomes" id="UP000198893"/>
    </source>
</evidence>
<dbReference type="Pfam" id="PF09411">
    <property type="entry name" value="PagL"/>
    <property type="match status" value="1"/>
</dbReference>
<dbReference type="AlphaFoldDB" id="A0A1H8R839"/>
<proteinExistence type="predicted"/>
<dbReference type="RefSeq" id="WP_093117461.1">
    <property type="nucleotide sequence ID" value="NZ_FODS01000008.1"/>
</dbReference>
<accession>A0A1H8R839</accession>
<organism evidence="1 2">
    <name type="scientific">Salinihabitans flavidus</name>
    <dbReference type="NCBI Taxonomy" id="569882"/>
    <lineage>
        <taxon>Bacteria</taxon>
        <taxon>Pseudomonadati</taxon>
        <taxon>Pseudomonadota</taxon>
        <taxon>Alphaproteobacteria</taxon>
        <taxon>Rhodobacterales</taxon>
        <taxon>Roseobacteraceae</taxon>
        <taxon>Salinihabitans</taxon>
    </lineage>
</organism>
<reference evidence="1 2" key="1">
    <citation type="submission" date="2016-10" db="EMBL/GenBank/DDBJ databases">
        <authorList>
            <person name="de Groot N.N."/>
        </authorList>
    </citation>
    <scope>NUCLEOTIDE SEQUENCE [LARGE SCALE GENOMIC DNA]</scope>
    <source>
        <strain evidence="1 2">DSM 27842</strain>
    </source>
</reference>
<keyword evidence="2" id="KW-1185">Reference proteome</keyword>
<dbReference type="OrthoDB" id="6199047at2"/>
<dbReference type="EMBL" id="FODS01000008">
    <property type="protein sequence ID" value="SEO62516.1"/>
    <property type="molecule type" value="Genomic_DNA"/>
</dbReference>
<gene>
    <name evidence="1" type="ORF">SAMN04490248_10832</name>
</gene>
<evidence type="ECO:0000313" key="1">
    <source>
        <dbReference type="EMBL" id="SEO62516.1"/>
    </source>
</evidence>
<sequence length="171" mass="18249">MDGTLAALFLIAGLTDMGINHCGDGGCLAQSPETERFSISAGDVDFQKATVSKELYLRYDFGRRYGPFQPVAGASLTADGTAWIGIGAAWTQRFAGDRAYVQLALMPGLYSQGSGPDLGHAVQFRSGVEVGYETSKGVRFGLSYDHRSNAELSGVNPGMETVQFRVSIPVK</sequence>
<dbReference type="InterPro" id="IPR018550">
    <property type="entry name" value="Lipid-A_deacylase-rel"/>
</dbReference>